<gene>
    <name evidence="1" type="ORF">HYALB_00004459</name>
</gene>
<name>A0A9N9LL92_9HELO</name>
<organism evidence="1 2">
    <name type="scientific">Hymenoscyphus albidus</name>
    <dbReference type="NCBI Taxonomy" id="595503"/>
    <lineage>
        <taxon>Eukaryota</taxon>
        <taxon>Fungi</taxon>
        <taxon>Dikarya</taxon>
        <taxon>Ascomycota</taxon>
        <taxon>Pezizomycotina</taxon>
        <taxon>Leotiomycetes</taxon>
        <taxon>Helotiales</taxon>
        <taxon>Helotiaceae</taxon>
        <taxon>Hymenoscyphus</taxon>
    </lineage>
</organism>
<dbReference type="EMBL" id="CAJVRM010000127">
    <property type="protein sequence ID" value="CAG8975160.1"/>
    <property type="molecule type" value="Genomic_DNA"/>
</dbReference>
<keyword evidence="2" id="KW-1185">Reference proteome</keyword>
<protein>
    <submittedName>
        <fullName evidence="1">Uncharacterized protein</fullName>
    </submittedName>
</protein>
<dbReference type="Proteomes" id="UP000701801">
    <property type="component" value="Unassembled WGS sequence"/>
</dbReference>
<evidence type="ECO:0000313" key="1">
    <source>
        <dbReference type="EMBL" id="CAG8975160.1"/>
    </source>
</evidence>
<dbReference type="OrthoDB" id="10384374at2759"/>
<sequence>MRGYVPLDDPKVILIVFQLKLALSRNLGIAKELDASTRALVSQIMYGNARPSPDQPIAPPATKKELEKDLKTLGSVAYCGLQAMGQGT</sequence>
<evidence type="ECO:0000313" key="2">
    <source>
        <dbReference type="Proteomes" id="UP000701801"/>
    </source>
</evidence>
<proteinExistence type="predicted"/>
<dbReference type="AlphaFoldDB" id="A0A9N9LL92"/>
<accession>A0A9N9LL92</accession>
<comment type="caution">
    <text evidence="1">The sequence shown here is derived from an EMBL/GenBank/DDBJ whole genome shotgun (WGS) entry which is preliminary data.</text>
</comment>
<reference evidence="1" key="1">
    <citation type="submission" date="2021-07" db="EMBL/GenBank/DDBJ databases">
        <authorList>
            <person name="Durling M."/>
        </authorList>
    </citation>
    <scope>NUCLEOTIDE SEQUENCE</scope>
</reference>